<dbReference type="OrthoDB" id="9854799at2"/>
<protein>
    <submittedName>
        <fullName evidence="3">Uncharacterized protein</fullName>
    </submittedName>
</protein>
<dbReference type="Proteomes" id="UP000035159">
    <property type="component" value="Chromosome"/>
</dbReference>
<proteinExistence type="predicted"/>
<feature type="coiled-coil region" evidence="1">
    <location>
        <begin position="77"/>
        <end position="104"/>
    </location>
</feature>
<feature type="transmembrane region" description="Helical" evidence="2">
    <location>
        <begin position="108"/>
        <end position="128"/>
    </location>
</feature>
<dbReference type="EMBL" id="CP011232">
    <property type="protein sequence ID" value="AKI97453.1"/>
    <property type="molecule type" value="Genomic_DNA"/>
</dbReference>
<dbReference type="AlphaFoldDB" id="A0A0G2ZFA9"/>
<evidence type="ECO:0000256" key="1">
    <source>
        <dbReference type="SAM" id="Coils"/>
    </source>
</evidence>
<feature type="transmembrane region" description="Helical" evidence="2">
    <location>
        <begin position="5"/>
        <end position="22"/>
    </location>
</feature>
<dbReference type="KEGG" id="kpf:IX53_06055"/>
<dbReference type="STRING" id="1330330.IX53_06055"/>
<reference evidence="3 4" key="1">
    <citation type="submission" date="2015-04" db="EMBL/GenBank/DDBJ databases">
        <title>Complete Genome Sequence of Kosmotoga pacifica SLHLJ1.</title>
        <authorList>
            <person name="Jiang L.J."/>
            <person name="Shao Z.Z."/>
            <person name="Jebbar M."/>
        </authorList>
    </citation>
    <scope>NUCLEOTIDE SEQUENCE [LARGE SCALE GENOMIC DNA]</scope>
    <source>
        <strain evidence="3 4">SLHLJ1</strain>
    </source>
</reference>
<gene>
    <name evidence="3" type="ORF">IX53_06055</name>
</gene>
<keyword evidence="1" id="KW-0175">Coiled coil</keyword>
<keyword evidence="2" id="KW-1133">Transmembrane helix</keyword>
<dbReference type="RefSeq" id="WP_047754587.1">
    <property type="nucleotide sequence ID" value="NZ_CAJUHA010000011.1"/>
</dbReference>
<feature type="transmembrane region" description="Helical" evidence="2">
    <location>
        <begin position="140"/>
        <end position="161"/>
    </location>
</feature>
<accession>A0A0G2ZFA9</accession>
<keyword evidence="4" id="KW-1185">Reference proteome</keyword>
<name>A0A0G2ZFA9_9BACT</name>
<evidence type="ECO:0000256" key="2">
    <source>
        <dbReference type="SAM" id="Phobius"/>
    </source>
</evidence>
<keyword evidence="2" id="KW-0472">Membrane</keyword>
<organism evidence="3 4">
    <name type="scientific">Kosmotoga pacifica</name>
    <dbReference type="NCBI Taxonomy" id="1330330"/>
    <lineage>
        <taxon>Bacteria</taxon>
        <taxon>Thermotogati</taxon>
        <taxon>Thermotogota</taxon>
        <taxon>Thermotogae</taxon>
        <taxon>Kosmotogales</taxon>
        <taxon>Kosmotogaceae</taxon>
        <taxon>Kosmotoga</taxon>
    </lineage>
</organism>
<dbReference type="PATRIC" id="fig|1330330.3.peg.1226"/>
<feature type="transmembrane region" description="Helical" evidence="2">
    <location>
        <begin position="28"/>
        <end position="48"/>
    </location>
</feature>
<evidence type="ECO:0000313" key="3">
    <source>
        <dbReference type="EMBL" id="AKI97453.1"/>
    </source>
</evidence>
<keyword evidence="2" id="KW-0812">Transmembrane</keyword>
<evidence type="ECO:0000313" key="4">
    <source>
        <dbReference type="Proteomes" id="UP000035159"/>
    </source>
</evidence>
<sequence>MIDRYLVYYLAVMVLVFTLNSMAREYSILALFPICIIFVYFLGNGKFLPKILRKRIEIFLNGGYLFNDIDAAVSRLEKNEKLELNELKENIESIKKRLLSIAKVQRKLFLFSLILAPIFPILGTYASMEFEGMKKILLLVSGYGGMFAVIFFSIAGINAFFKQIKQIADRIDSVKKD</sequence>